<dbReference type="Proteomes" id="UP000270046">
    <property type="component" value="Chromosome"/>
</dbReference>
<name>A0A494VJ07_9SPHI</name>
<organism evidence="2 3">
    <name type="scientific">Mucilaginibacter celer</name>
    <dbReference type="NCBI Taxonomy" id="2305508"/>
    <lineage>
        <taxon>Bacteria</taxon>
        <taxon>Pseudomonadati</taxon>
        <taxon>Bacteroidota</taxon>
        <taxon>Sphingobacteriia</taxon>
        <taxon>Sphingobacteriales</taxon>
        <taxon>Sphingobacteriaceae</taxon>
        <taxon>Mucilaginibacter</taxon>
    </lineage>
</organism>
<keyword evidence="3" id="KW-1185">Reference proteome</keyword>
<evidence type="ECO:0000256" key="1">
    <source>
        <dbReference type="SAM" id="Phobius"/>
    </source>
</evidence>
<keyword evidence="1" id="KW-0812">Transmembrane</keyword>
<keyword evidence="1" id="KW-0472">Membrane</keyword>
<dbReference type="AlphaFoldDB" id="A0A494VJ07"/>
<accession>A0A494VJ07</accession>
<gene>
    <name evidence="2" type="ORF">HYN43_002455</name>
</gene>
<reference evidence="2 3" key="1">
    <citation type="submission" date="2018-10" db="EMBL/GenBank/DDBJ databases">
        <title>Genome sequencing of Mucilaginibacter sp. HYN0043.</title>
        <authorList>
            <person name="Kim M."/>
            <person name="Yi H."/>
        </authorList>
    </citation>
    <scope>NUCLEOTIDE SEQUENCE [LARGE SCALE GENOMIC DNA]</scope>
    <source>
        <strain evidence="2 3">HYN0043</strain>
    </source>
</reference>
<dbReference type="EMBL" id="CP032869">
    <property type="protein sequence ID" value="AYL94224.1"/>
    <property type="molecule type" value="Genomic_DNA"/>
</dbReference>
<evidence type="ECO:0000313" key="2">
    <source>
        <dbReference type="EMBL" id="AYL94224.1"/>
    </source>
</evidence>
<protein>
    <submittedName>
        <fullName evidence="2">Uncharacterized protein</fullName>
    </submittedName>
</protein>
<evidence type="ECO:0000313" key="3">
    <source>
        <dbReference type="Proteomes" id="UP000270046"/>
    </source>
</evidence>
<dbReference type="KEGG" id="muh:HYN43_002455"/>
<keyword evidence="1" id="KW-1133">Transmembrane helix</keyword>
<sequence>MFLTGESPVRKCAFNPEVKQGCFPLELSSRAFMANQDLCRVAFCFKSIVYVVQAVLFFILFRKSFYWATK</sequence>
<proteinExistence type="predicted"/>
<feature type="transmembrane region" description="Helical" evidence="1">
    <location>
        <begin position="40"/>
        <end position="61"/>
    </location>
</feature>